<organism evidence="3">
    <name type="scientific">Angiostrongylus costaricensis</name>
    <name type="common">Nematode worm</name>
    <dbReference type="NCBI Taxonomy" id="334426"/>
    <lineage>
        <taxon>Eukaryota</taxon>
        <taxon>Metazoa</taxon>
        <taxon>Ecdysozoa</taxon>
        <taxon>Nematoda</taxon>
        <taxon>Chromadorea</taxon>
        <taxon>Rhabditida</taxon>
        <taxon>Rhabditina</taxon>
        <taxon>Rhabditomorpha</taxon>
        <taxon>Strongyloidea</taxon>
        <taxon>Metastrongylidae</taxon>
        <taxon>Angiostrongylus</taxon>
    </lineage>
</organism>
<protein>
    <submittedName>
        <fullName evidence="3">Reverse transcriptase</fullName>
    </submittedName>
</protein>
<sequence>MGQTRVHENADATDPSTGACCEEWFFSGLIDGVESVASSRLGQGDDVVPYHSRLHDQVFYRGLQCKANLTSTQMFLDRLRNTRSNSAYVAEYFDGTALYTNVTNYSPMQAFRELPVQQAISVHGFSIQQLMIQIRELAMGKRLA</sequence>
<evidence type="ECO:0000313" key="2">
    <source>
        <dbReference type="Proteomes" id="UP000267027"/>
    </source>
</evidence>
<gene>
    <name evidence="1" type="ORF">ACOC_LOCUS3045</name>
</gene>
<evidence type="ECO:0000313" key="1">
    <source>
        <dbReference type="EMBL" id="VDM54630.1"/>
    </source>
</evidence>
<dbReference type="OrthoDB" id="5792673at2759"/>
<proteinExistence type="predicted"/>
<accession>A0A0R3PFR6</accession>
<keyword evidence="2" id="KW-1185">Reference proteome</keyword>
<dbReference type="EMBL" id="UYYA01000770">
    <property type="protein sequence ID" value="VDM54630.1"/>
    <property type="molecule type" value="Genomic_DNA"/>
</dbReference>
<reference evidence="3" key="1">
    <citation type="submission" date="2017-02" db="UniProtKB">
        <authorList>
            <consortium name="WormBaseParasite"/>
        </authorList>
    </citation>
    <scope>IDENTIFICATION</scope>
</reference>
<dbReference type="WBParaSite" id="ACOC_0000304401-mRNA-1">
    <property type="protein sequence ID" value="ACOC_0000304401-mRNA-1"/>
    <property type="gene ID" value="ACOC_0000304401"/>
</dbReference>
<reference evidence="1 2" key="2">
    <citation type="submission" date="2018-11" db="EMBL/GenBank/DDBJ databases">
        <authorList>
            <consortium name="Pathogen Informatics"/>
        </authorList>
    </citation>
    <scope>NUCLEOTIDE SEQUENCE [LARGE SCALE GENOMIC DNA]</scope>
    <source>
        <strain evidence="1 2">Costa Rica</strain>
    </source>
</reference>
<name>A0A0R3PFR6_ANGCS</name>
<dbReference type="AlphaFoldDB" id="A0A0R3PFR6"/>
<dbReference type="Proteomes" id="UP000267027">
    <property type="component" value="Unassembled WGS sequence"/>
</dbReference>
<evidence type="ECO:0000313" key="3">
    <source>
        <dbReference type="WBParaSite" id="ACOC_0000304401-mRNA-1"/>
    </source>
</evidence>